<feature type="compositionally biased region" description="Polar residues" evidence="1">
    <location>
        <begin position="277"/>
        <end position="288"/>
    </location>
</feature>
<dbReference type="AlphaFoldDB" id="A0AAE1KVH5"/>
<gene>
    <name evidence="2" type="ORF">Pcinc_012381</name>
</gene>
<feature type="compositionally biased region" description="Low complexity" evidence="1">
    <location>
        <begin position="208"/>
        <end position="234"/>
    </location>
</feature>
<evidence type="ECO:0000313" key="3">
    <source>
        <dbReference type="Proteomes" id="UP001286313"/>
    </source>
</evidence>
<feature type="compositionally biased region" description="Basic residues" evidence="1">
    <location>
        <begin position="262"/>
        <end position="275"/>
    </location>
</feature>
<evidence type="ECO:0000256" key="1">
    <source>
        <dbReference type="SAM" id="MobiDB-lite"/>
    </source>
</evidence>
<dbReference type="EMBL" id="JAWQEG010000998">
    <property type="protein sequence ID" value="KAK3883345.1"/>
    <property type="molecule type" value="Genomic_DNA"/>
</dbReference>
<feature type="compositionally biased region" description="Low complexity" evidence="1">
    <location>
        <begin position="170"/>
        <end position="185"/>
    </location>
</feature>
<proteinExistence type="predicted"/>
<name>A0AAE1KVH5_PETCI</name>
<feature type="region of interest" description="Disordered" evidence="1">
    <location>
        <begin position="1"/>
        <end position="22"/>
    </location>
</feature>
<protein>
    <submittedName>
        <fullName evidence="2">Uncharacterized protein</fullName>
    </submittedName>
</protein>
<feature type="region of interest" description="Disordered" evidence="1">
    <location>
        <begin position="161"/>
        <end position="185"/>
    </location>
</feature>
<feature type="region of interest" description="Disordered" evidence="1">
    <location>
        <begin position="208"/>
        <end position="303"/>
    </location>
</feature>
<dbReference type="InterPro" id="IPR011011">
    <property type="entry name" value="Znf_FYVE_PHD"/>
</dbReference>
<dbReference type="SUPFAM" id="SSF57903">
    <property type="entry name" value="FYVE/PHD zinc finger"/>
    <property type="match status" value="1"/>
</dbReference>
<dbReference type="Proteomes" id="UP001286313">
    <property type="component" value="Unassembled WGS sequence"/>
</dbReference>
<reference evidence="2" key="1">
    <citation type="submission" date="2023-10" db="EMBL/GenBank/DDBJ databases">
        <title>Genome assemblies of two species of porcelain crab, Petrolisthes cinctipes and Petrolisthes manimaculis (Anomura: Porcellanidae).</title>
        <authorList>
            <person name="Angst P."/>
        </authorList>
    </citation>
    <scope>NUCLEOTIDE SEQUENCE</scope>
    <source>
        <strain evidence="2">PB745_01</strain>
        <tissue evidence="2">Gill</tissue>
    </source>
</reference>
<comment type="caution">
    <text evidence="2">The sequence shown here is derived from an EMBL/GenBank/DDBJ whole genome shotgun (WGS) entry which is preliminary data.</text>
</comment>
<keyword evidence="3" id="KW-1185">Reference proteome</keyword>
<evidence type="ECO:0000313" key="2">
    <source>
        <dbReference type="EMBL" id="KAK3883345.1"/>
    </source>
</evidence>
<sequence>MPQPNTPHSGLRDVNSLGSTLPPRSLFTSATTISSMPATTHCLIARRELPGYHPQKWCAVCGKTTSKNTAYVSCEEKDCPNLCHTSCLGDFPVHREVFASALRISDRLIASKQHESIVTTKNQPVSALASTIDKHWESVCQGSEYWRRWWSSGRPQHLRHTIRSSPPLGIIPTTTAATGTDTTPTITSITTAATGTDTTPPVIPTITAAIGTDTTPTSPVTIPTVTNNTTTAQSDTEETNPNSAGPATSPHPPPVASSTPTTRKRGRERREKGKTRNPSQQQQGSKSRYWQREDTQTPPSPLQHLFSQFCHNLNHPFHNLTPGDRTRVCSGSLHTSILTLPPHTNDTTP</sequence>
<organism evidence="2 3">
    <name type="scientific">Petrolisthes cinctipes</name>
    <name type="common">Flat porcelain crab</name>
    <dbReference type="NCBI Taxonomy" id="88211"/>
    <lineage>
        <taxon>Eukaryota</taxon>
        <taxon>Metazoa</taxon>
        <taxon>Ecdysozoa</taxon>
        <taxon>Arthropoda</taxon>
        <taxon>Crustacea</taxon>
        <taxon>Multicrustacea</taxon>
        <taxon>Malacostraca</taxon>
        <taxon>Eumalacostraca</taxon>
        <taxon>Eucarida</taxon>
        <taxon>Decapoda</taxon>
        <taxon>Pleocyemata</taxon>
        <taxon>Anomura</taxon>
        <taxon>Galatheoidea</taxon>
        <taxon>Porcellanidae</taxon>
        <taxon>Petrolisthes</taxon>
    </lineage>
</organism>
<accession>A0AAE1KVH5</accession>